<dbReference type="STRING" id="1317117.ATO7_05435"/>
<gene>
    <name evidence="2" type="ORF">ATO7_05435</name>
</gene>
<feature type="signal peptide" evidence="1">
    <location>
        <begin position="1"/>
        <end position="26"/>
    </location>
</feature>
<dbReference type="Proteomes" id="UP000192342">
    <property type="component" value="Unassembled WGS sequence"/>
</dbReference>
<keyword evidence="3" id="KW-1185">Reference proteome</keyword>
<dbReference type="OrthoDB" id="6072288at2"/>
<dbReference type="EMBL" id="AQQV01000001">
    <property type="protein sequence ID" value="ORE89296.1"/>
    <property type="molecule type" value="Genomic_DNA"/>
</dbReference>
<proteinExistence type="predicted"/>
<feature type="chain" id="PRO_5012305008" evidence="1">
    <location>
        <begin position="27"/>
        <end position="600"/>
    </location>
</feature>
<sequence length="600" mass="67659">MSRLSSTSKLLTAVIGASLSAASAIAYEPDAGTFAFNRALFQHYSRDHLSAAVTALNLPEEQRDERVDAFIADNLLHYGLYRDAQRRLRPLLSKGGLDAQTRAELWMNLARYEYERGYLNSAETTLTEMRVDVGARRLRTERNQMLAQLQLMDGRADDAVSTLIEGRTYAKSEFARYNLGIAFIAAGDVRRGRIELDKLGRSVVNDPTEHALRDRANLTLAYNYLSEAKGASAKPVLKRIRLEGPYSDEALLGLGWAEIAGDKADDIRLTDMDNDDTIGGLVGAILRPGRVDEDLRARLGMLSSRASAGSEEERFRKALVPWLALDDRDPKKPAVLEVQLAIPFALDTLGEPDRARQFYERAIERLEAGRNGLEKAMDGILSGRMIETMIRRDRDREAGWNWRLRDLPDAPETYYLAEILGEHRFQEALKNYRDLKQLQRKLVRHRSTLEMASSGAGQASVPAPELFRQRLANQPPLWQNITPDLRLETSLGRFPRNETLEGLLAWTYRYAPKIALQLEDQHGPFVQGPSQSALAMMERIDVLLEQINPLLQRQRALLESIAVAGMQEHKAMLTRYLIDARFALARLYDEAQADIEDDAQ</sequence>
<dbReference type="AlphaFoldDB" id="A0A1Y1SI22"/>
<protein>
    <submittedName>
        <fullName evidence="2">Uncharacterized protein</fullName>
    </submittedName>
</protein>
<dbReference type="RefSeq" id="WP_083560291.1">
    <property type="nucleotide sequence ID" value="NZ_AQQV01000001.1"/>
</dbReference>
<comment type="caution">
    <text evidence="2">The sequence shown here is derived from an EMBL/GenBank/DDBJ whole genome shotgun (WGS) entry which is preliminary data.</text>
</comment>
<organism evidence="2 3">
    <name type="scientific">Oceanococcus atlanticus</name>
    <dbReference type="NCBI Taxonomy" id="1317117"/>
    <lineage>
        <taxon>Bacteria</taxon>
        <taxon>Pseudomonadati</taxon>
        <taxon>Pseudomonadota</taxon>
        <taxon>Gammaproteobacteria</taxon>
        <taxon>Chromatiales</taxon>
        <taxon>Oceanococcaceae</taxon>
        <taxon>Oceanococcus</taxon>
    </lineage>
</organism>
<evidence type="ECO:0000313" key="3">
    <source>
        <dbReference type="Proteomes" id="UP000192342"/>
    </source>
</evidence>
<evidence type="ECO:0000256" key="1">
    <source>
        <dbReference type="SAM" id="SignalP"/>
    </source>
</evidence>
<name>A0A1Y1SI22_9GAMM</name>
<evidence type="ECO:0000313" key="2">
    <source>
        <dbReference type="EMBL" id="ORE89296.1"/>
    </source>
</evidence>
<keyword evidence="1" id="KW-0732">Signal</keyword>
<accession>A0A1Y1SI22</accession>
<reference evidence="2 3" key="1">
    <citation type="submission" date="2013-04" db="EMBL/GenBank/DDBJ databases">
        <title>Oceanococcus atlanticus 22II-S10r2 Genome Sequencing.</title>
        <authorList>
            <person name="Lai Q."/>
            <person name="Li G."/>
            <person name="Shao Z."/>
        </authorList>
    </citation>
    <scope>NUCLEOTIDE SEQUENCE [LARGE SCALE GENOMIC DNA]</scope>
    <source>
        <strain evidence="2 3">22II-S10r2</strain>
    </source>
</reference>